<dbReference type="AlphaFoldDB" id="J9CQX9"/>
<evidence type="ECO:0000313" key="2">
    <source>
        <dbReference type="EMBL" id="EJX02546.1"/>
    </source>
</evidence>
<evidence type="ECO:0000256" key="1">
    <source>
        <dbReference type="SAM" id="Phobius"/>
    </source>
</evidence>
<accession>J9CQX9</accession>
<keyword evidence="1" id="KW-0472">Membrane</keyword>
<keyword evidence="1" id="KW-1133">Transmembrane helix</keyword>
<sequence>MPKWSQWAVYTIYSSLRSVPGSKAATLCDSPTFIFTSMAILLLAFITKLLKPGFLAAAIVLSKSTPLFSNILRQPSSESHPCIAKASAFLSSEHRAILACTCEALQTLHLYEAAASLCTTNTPAAPCLLASSNL</sequence>
<gene>
    <name evidence="2" type="ORF">EVA_09349</name>
</gene>
<reference evidence="2" key="1">
    <citation type="journal article" date="2012" name="PLoS ONE">
        <title>Gene sets for utilization of primary and secondary nutrition supplies in the distal gut of endangered iberian lynx.</title>
        <authorList>
            <person name="Alcaide M."/>
            <person name="Messina E."/>
            <person name="Richter M."/>
            <person name="Bargiela R."/>
            <person name="Peplies J."/>
            <person name="Huws S.A."/>
            <person name="Newbold C.J."/>
            <person name="Golyshin P.N."/>
            <person name="Simon M.A."/>
            <person name="Lopez G."/>
            <person name="Yakimov M.M."/>
            <person name="Ferrer M."/>
        </authorList>
    </citation>
    <scope>NUCLEOTIDE SEQUENCE</scope>
</reference>
<name>J9CQX9_9ZZZZ</name>
<organism evidence="2">
    <name type="scientific">gut metagenome</name>
    <dbReference type="NCBI Taxonomy" id="749906"/>
    <lineage>
        <taxon>unclassified sequences</taxon>
        <taxon>metagenomes</taxon>
        <taxon>organismal metagenomes</taxon>
    </lineage>
</organism>
<protein>
    <submittedName>
        <fullName evidence="2">Uncharacterized protein</fullName>
    </submittedName>
</protein>
<comment type="caution">
    <text evidence="2">The sequence shown here is derived from an EMBL/GenBank/DDBJ whole genome shotgun (WGS) entry which is preliminary data.</text>
</comment>
<proteinExistence type="predicted"/>
<dbReference type="EMBL" id="AMCI01002502">
    <property type="protein sequence ID" value="EJX02546.1"/>
    <property type="molecule type" value="Genomic_DNA"/>
</dbReference>
<keyword evidence="1" id="KW-0812">Transmembrane</keyword>
<feature type="transmembrane region" description="Helical" evidence="1">
    <location>
        <begin position="34"/>
        <end position="61"/>
    </location>
</feature>